<dbReference type="OrthoDB" id="241790at2"/>
<dbReference type="InterPro" id="IPR018062">
    <property type="entry name" value="HTH_AraC-typ_CS"/>
</dbReference>
<dbReference type="PROSITE" id="PS01124">
    <property type="entry name" value="HTH_ARAC_FAMILY_2"/>
    <property type="match status" value="1"/>
</dbReference>
<evidence type="ECO:0000313" key="2">
    <source>
        <dbReference type="Proteomes" id="UP000466931"/>
    </source>
</evidence>
<dbReference type="AlphaFoldDB" id="A0A7I7XXP1"/>
<accession>A0A7I7XXP1</accession>
<sequence>MRDRPEPASDPLSEVLRLVEARGVISGAVAAGGAWTTSTEITEPLKFIAVVRGGLRVQTDGVAPVQVGAGDVVILNHRREVTLSNAPGDAVPIRFELSATESFVRVGNGEQDVLLGGHVGVNDVGRQLLRTALPPMLHVRASAAEASHLHDLAARVYDEITGHRVGRDFAVGQLTQLLVLAVLRTHLDRTGSVPPSLLRVLTDERLRPAAAAMHAHPGKPWQLAELARLAAMSRTSFAERFRESAGVPPMTYLSTWRMLLAQRALRDGDASVGALAYELGYASESAFSNAFKREVGMAPLHYRLNSKARELASADSIV</sequence>
<reference evidence="1" key="1">
    <citation type="journal article" date="2019" name="Emerg. Microbes Infect.">
        <title>Comprehensive subspecies identification of 175 nontuberculous mycobacteria species based on 7547 genomic profiles.</title>
        <authorList>
            <person name="Matsumoto Y."/>
            <person name="Kinjo T."/>
            <person name="Motooka D."/>
            <person name="Nabeya D."/>
            <person name="Jung N."/>
            <person name="Uechi K."/>
            <person name="Horii T."/>
            <person name="Iida T."/>
            <person name="Fujita J."/>
            <person name="Nakamura S."/>
        </authorList>
    </citation>
    <scope>NUCLEOTIDE SEQUENCE [LARGE SCALE GENOMIC DNA]</scope>
    <source>
        <strain evidence="1">JCM 13671</strain>
    </source>
</reference>
<dbReference type="Proteomes" id="UP000466931">
    <property type="component" value="Chromosome"/>
</dbReference>
<dbReference type="InterPro" id="IPR032783">
    <property type="entry name" value="AraC_lig"/>
</dbReference>
<dbReference type="PANTHER" id="PTHR46796:SF7">
    <property type="entry name" value="ARAC FAMILY TRANSCRIPTIONAL REGULATOR"/>
    <property type="match status" value="1"/>
</dbReference>
<evidence type="ECO:0000313" key="1">
    <source>
        <dbReference type="EMBL" id="BBZ34086.1"/>
    </source>
</evidence>
<dbReference type="InterPro" id="IPR009057">
    <property type="entry name" value="Homeodomain-like_sf"/>
</dbReference>
<organism evidence="1 2">
    <name type="scientific">Mycolicibacterium confluentis</name>
    <dbReference type="NCBI Taxonomy" id="28047"/>
    <lineage>
        <taxon>Bacteria</taxon>
        <taxon>Bacillati</taxon>
        <taxon>Actinomycetota</taxon>
        <taxon>Actinomycetes</taxon>
        <taxon>Mycobacteriales</taxon>
        <taxon>Mycobacteriaceae</taxon>
        <taxon>Mycolicibacterium</taxon>
    </lineage>
</organism>
<protein>
    <submittedName>
        <fullName evidence="1">AraC family transcriptional regulator</fullName>
    </submittedName>
</protein>
<dbReference type="SUPFAM" id="SSF46689">
    <property type="entry name" value="Homeodomain-like"/>
    <property type="match status" value="2"/>
</dbReference>
<dbReference type="Gene3D" id="1.10.10.60">
    <property type="entry name" value="Homeodomain-like"/>
    <property type="match status" value="1"/>
</dbReference>
<reference evidence="1" key="2">
    <citation type="submission" date="2020-02" db="EMBL/GenBank/DDBJ databases">
        <authorList>
            <person name="Matsumoto Y."/>
            <person name="Motooka D."/>
            <person name="Nakamura S."/>
        </authorList>
    </citation>
    <scope>NUCLEOTIDE SEQUENCE</scope>
    <source>
        <strain evidence="1">JCM 13671</strain>
    </source>
</reference>
<dbReference type="EMBL" id="AP022612">
    <property type="protein sequence ID" value="BBZ34086.1"/>
    <property type="molecule type" value="Genomic_DNA"/>
</dbReference>
<dbReference type="InterPro" id="IPR050204">
    <property type="entry name" value="AraC_XylS_family_regulators"/>
</dbReference>
<dbReference type="Pfam" id="PF12833">
    <property type="entry name" value="HTH_18"/>
    <property type="match status" value="1"/>
</dbReference>
<dbReference type="InterPro" id="IPR018060">
    <property type="entry name" value="HTH_AraC"/>
</dbReference>
<gene>
    <name evidence="1" type="ORF">MCNF_26910</name>
</gene>
<dbReference type="PROSITE" id="PS00041">
    <property type="entry name" value="HTH_ARAC_FAMILY_1"/>
    <property type="match status" value="1"/>
</dbReference>
<dbReference type="Pfam" id="PF12852">
    <property type="entry name" value="Cupin_6"/>
    <property type="match status" value="1"/>
</dbReference>
<dbReference type="PRINTS" id="PR00032">
    <property type="entry name" value="HTHARAC"/>
</dbReference>
<proteinExistence type="predicted"/>
<dbReference type="GO" id="GO:0043565">
    <property type="term" value="F:sequence-specific DNA binding"/>
    <property type="evidence" value="ECO:0007669"/>
    <property type="project" value="InterPro"/>
</dbReference>
<keyword evidence="2" id="KW-1185">Reference proteome</keyword>
<dbReference type="PANTHER" id="PTHR46796">
    <property type="entry name" value="HTH-TYPE TRANSCRIPTIONAL ACTIVATOR RHAS-RELATED"/>
    <property type="match status" value="1"/>
</dbReference>
<dbReference type="GO" id="GO:0003700">
    <property type="term" value="F:DNA-binding transcription factor activity"/>
    <property type="evidence" value="ECO:0007669"/>
    <property type="project" value="InterPro"/>
</dbReference>
<name>A0A7I7XXP1_9MYCO</name>
<dbReference type="SMART" id="SM00342">
    <property type="entry name" value="HTH_ARAC"/>
    <property type="match status" value="1"/>
</dbReference>
<dbReference type="InterPro" id="IPR020449">
    <property type="entry name" value="Tscrpt_reg_AraC-type_HTH"/>
</dbReference>